<evidence type="ECO:0000256" key="3">
    <source>
        <dbReference type="ARBA" id="ARBA00022801"/>
    </source>
</evidence>
<dbReference type="GO" id="GO:0005737">
    <property type="term" value="C:cytoplasm"/>
    <property type="evidence" value="ECO:0007669"/>
    <property type="project" value="TreeGrafter"/>
</dbReference>
<feature type="domain" description="Peptidase C50" evidence="6">
    <location>
        <begin position="350"/>
        <end position="444"/>
    </location>
</feature>
<evidence type="ECO:0000256" key="4">
    <source>
        <dbReference type="ARBA" id="ARBA00022829"/>
    </source>
</evidence>
<dbReference type="GO" id="GO:0006508">
    <property type="term" value="P:proteolysis"/>
    <property type="evidence" value="ECO:0007669"/>
    <property type="project" value="InterPro"/>
</dbReference>
<evidence type="ECO:0000313" key="8">
    <source>
        <dbReference type="Proteomes" id="UP001497516"/>
    </source>
</evidence>
<dbReference type="PANTHER" id="PTHR12792:SF0">
    <property type="entry name" value="SEPARIN"/>
    <property type="match status" value="1"/>
</dbReference>
<evidence type="ECO:0000313" key="7">
    <source>
        <dbReference type="EMBL" id="CAL1352706.1"/>
    </source>
</evidence>
<dbReference type="EMBL" id="OZ034813">
    <property type="protein sequence ID" value="CAL1352706.1"/>
    <property type="molecule type" value="Genomic_DNA"/>
</dbReference>
<evidence type="ECO:0000256" key="5">
    <source>
        <dbReference type="SAM" id="MobiDB-lite"/>
    </source>
</evidence>
<dbReference type="PROSITE" id="PS51700">
    <property type="entry name" value="SEPARIN"/>
    <property type="match status" value="1"/>
</dbReference>
<evidence type="ECO:0000259" key="6">
    <source>
        <dbReference type="PROSITE" id="PS51700"/>
    </source>
</evidence>
<dbReference type="GO" id="GO:0004197">
    <property type="term" value="F:cysteine-type endopeptidase activity"/>
    <property type="evidence" value="ECO:0007669"/>
    <property type="project" value="InterPro"/>
</dbReference>
<dbReference type="InterPro" id="IPR005314">
    <property type="entry name" value="Peptidase_C50"/>
</dbReference>
<accession>A0AAV2C952</accession>
<reference evidence="7 8" key="1">
    <citation type="submission" date="2024-04" db="EMBL/GenBank/DDBJ databases">
        <authorList>
            <person name="Fracassetti M."/>
        </authorList>
    </citation>
    <scope>NUCLEOTIDE SEQUENCE [LARGE SCALE GENOMIC DNA]</scope>
</reference>
<keyword evidence="3" id="KW-0378">Hydrolase</keyword>
<feature type="region of interest" description="Disordered" evidence="5">
    <location>
        <begin position="512"/>
        <end position="547"/>
    </location>
</feature>
<comment type="catalytic activity">
    <reaction evidence="1">
        <text>All bonds known to be hydrolyzed by this endopeptidase have arginine in P1 and an acidic residue in P4. P6 is often occupied by an acidic residue or by a hydroxy-amino-acid residue, the phosphorylation of which enhances cleavage.</text>
        <dbReference type="EC" id="3.4.22.49"/>
    </reaction>
</comment>
<evidence type="ECO:0000256" key="1">
    <source>
        <dbReference type="ARBA" id="ARBA00000451"/>
    </source>
</evidence>
<proteinExistence type="predicted"/>
<dbReference type="InterPro" id="IPR030397">
    <property type="entry name" value="SEPARIN_core_dom"/>
</dbReference>
<keyword evidence="8" id="KW-1185">Reference proteome</keyword>
<dbReference type="AlphaFoldDB" id="A0AAV2C952"/>
<keyword evidence="4" id="KW-0159">Chromosome partition</keyword>
<evidence type="ECO:0000256" key="2">
    <source>
        <dbReference type="ARBA" id="ARBA00012489"/>
    </source>
</evidence>
<sequence>MNRVAPPFVEDLENFARDFFGDLPCTTVICVSLIGDQLATLLQELLAYPPSIHAWVLVSRLNSTNQPVVAALPVYSTLEVTLEDDCASSGYRDILKRNELIRKWQCPWGATVIDEVAPVFRHILEENHLSSSNLPLEDSKENRNAWWSRRKKLDCLLDEFLRSLEEKWFGPWRSLFFAELSNFKAMDAIESKLIRDLISKCKVAVNKILLKVILGAGDEFDVETCIKQLLSVKKGCVVGKPGLSEEESLETQSEESEAVKRQIELAVQLLYEAHKKIQEAKEGASVKKEATILVLDSEVQMLPWENLPTLRSQEVYRLPTVGSISWILDRSFRHWESGSTISVALPCIDPLDAFYVLNPSGDLDHTQAAFEEWFKDQNLGGKAGSAPTTEELALALRNHDLFIYLGHGSGTQYISGDEIKKLEKCAATLLMGCSSGSLSLTGSYVPRGAPLYYLLAGSPVVVSNLWEVTDKDIDRFSKTILDSWMRESSDAYTDSARCNLVKEFDSMSIEGKGRKRVSKKKASEPEDCDDDDSSKHNGSNNRRPTVGSFMAQAREACTLKYLIGAAPVCYGVPTGIRRKEKVAQ</sequence>
<dbReference type="GO" id="GO:0005634">
    <property type="term" value="C:nucleus"/>
    <property type="evidence" value="ECO:0007669"/>
    <property type="project" value="InterPro"/>
</dbReference>
<dbReference type="GO" id="GO:0051307">
    <property type="term" value="P:meiotic chromosome separation"/>
    <property type="evidence" value="ECO:0007669"/>
    <property type="project" value="TreeGrafter"/>
</dbReference>
<protein>
    <recommendedName>
        <fullName evidence="2">separase</fullName>
        <ecNumber evidence="2">3.4.22.49</ecNumber>
    </recommendedName>
</protein>
<dbReference type="PANTHER" id="PTHR12792">
    <property type="entry name" value="EXTRA SPINDLE POLES 1-RELATED"/>
    <property type="match status" value="1"/>
</dbReference>
<name>A0AAV2C952_9ROSI</name>
<gene>
    <name evidence="7" type="ORF">LTRI10_LOCUS655</name>
</gene>
<dbReference type="EC" id="3.4.22.49" evidence="2"/>
<dbReference type="Pfam" id="PF03568">
    <property type="entry name" value="Separin_C"/>
    <property type="match status" value="1"/>
</dbReference>
<organism evidence="7 8">
    <name type="scientific">Linum trigynum</name>
    <dbReference type="NCBI Taxonomy" id="586398"/>
    <lineage>
        <taxon>Eukaryota</taxon>
        <taxon>Viridiplantae</taxon>
        <taxon>Streptophyta</taxon>
        <taxon>Embryophyta</taxon>
        <taxon>Tracheophyta</taxon>
        <taxon>Spermatophyta</taxon>
        <taxon>Magnoliopsida</taxon>
        <taxon>eudicotyledons</taxon>
        <taxon>Gunneridae</taxon>
        <taxon>Pentapetalae</taxon>
        <taxon>rosids</taxon>
        <taxon>fabids</taxon>
        <taxon>Malpighiales</taxon>
        <taxon>Linaceae</taxon>
        <taxon>Linum</taxon>
    </lineage>
</organism>
<dbReference type="Proteomes" id="UP001497516">
    <property type="component" value="Chromosome 1"/>
</dbReference>
<dbReference type="GO" id="GO:0072686">
    <property type="term" value="C:mitotic spindle"/>
    <property type="evidence" value="ECO:0007669"/>
    <property type="project" value="TreeGrafter"/>
</dbReference>